<reference evidence="3 4" key="1">
    <citation type="submission" date="2024-10" db="EMBL/GenBank/DDBJ databases">
        <authorList>
            <person name="Kim D."/>
        </authorList>
    </citation>
    <scope>NUCLEOTIDE SEQUENCE [LARGE SCALE GENOMIC DNA]</scope>
    <source>
        <strain evidence="3">Taebaek</strain>
    </source>
</reference>
<accession>A0ABD2JRI3</accession>
<evidence type="ECO:0000256" key="1">
    <source>
        <dbReference type="ARBA" id="ARBA00006803"/>
    </source>
</evidence>
<sequence>MDESIGKDGTPNAIGILPKPTFDILCIAIDAVECAFCCPTVVLCFLFWRLIYQTSLLHKNLKFILIAQSIHAFLYAFVQIFSVIYGLFSPMALFFYVNALRYFLLVYGNFIGHLLIAERIVATFCIKKYETVKNWWTLSFCVAIIILLSVLNAYYYSTTAIFVAPNVCFYTQIFAVVTSFSEIFIISLLLALNKRRFNRENSASFNMAIKYQLVENIRTGRQLSPAFLFHFLGVLLSFFMILVIRTQIITGLYLLLIIGKFVLFLQGINNLLILFTTIKCHPILCRNALKFVQKYVKCSTATAVVDPSILVASYVTGITQQQIPVNANMDNYFQLLQRSWEI</sequence>
<protein>
    <recommendedName>
        <fullName evidence="5">Gustatory receptor</fullName>
    </recommendedName>
</protein>
<proteinExistence type="inferred from homology"/>
<feature type="transmembrane region" description="Helical" evidence="2">
    <location>
        <begin position="27"/>
        <end position="51"/>
    </location>
</feature>
<keyword evidence="4" id="KW-1185">Reference proteome</keyword>
<gene>
    <name evidence="3" type="ORF">niasHS_005150</name>
</gene>
<organism evidence="3 4">
    <name type="scientific">Heterodera schachtii</name>
    <name type="common">Sugarbeet cyst nematode worm</name>
    <name type="synonym">Tylenchus schachtii</name>
    <dbReference type="NCBI Taxonomy" id="97005"/>
    <lineage>
        <taxon>Eukaryota</taxon>
        <taxon>Metazoa</taxon>
        <taxon>Ecdysozoa</taxon>
        <taxon>Nematoda</taxon>
        <taxon>Chromadorea</taxon>
        <taxon>Rhabditida</taxon>
        <taxon>Tylenchina</taxon>
        <taxon>Tylenchomorpha</taxon>
        <taxon>Tylenchoidea</taxon>
        <taxon>Heteroderidae</taxon>
        <taxon>Heteroderinae</taxon>
        <taxon>Heterodera</taxon>
    </lineage>
</organism>
<keyword evidence="2" id="KW-0472">Membrane</keyword>
<evidence type="ECO:0000313" key="4">
    <source>
        <dbReference type="Proteomes" id="UP001620645"/>
    </source>
</evidence>
<keyword evidence="2" id="KW-1133">Transmembrane helix</keyword>
<comment type="similarity">
    <text evidence="1">Belongs to the nematode receptor-like protein sre family.</text>
</comment>
<dbReference type="AlphaFoldDB" id="A0ABD2JRI3"/>
<feature type="transmembrane region" description="Helical" evidence="2">
    <location>
        <begin position="252"/>
        <end position="276"/>
    </location>
</feature>
<feature type="transmembrane region" description="Helical" evidence="2">
    <location>
        <begin position="227"/>
        <end position="246"/>
    </location>
</feature>
<dbReference type="PANTHER" id="PTHR23128:SF132">
    <property type="entry name" value="SERPENTINE RECEPTOR, CLASS E (EPSILON)-RELATED"/>
    <property type="match status" value="1"/>
</dbReference>
<feature type="transmembrane region" description="Helical" evidence="2">
    <location>
        <begin position="169"/>
        <end position="192"/>
    </location>
</feature>
<dbReference type="Proteomes" id="UP001620645">
    <property type="component" value="Unassembled WGS sequence"/>
</dbReference>
<feature type="transmembrane region" description="Helical" evidence="2">
    <location>
        <begin position="102"/>
        <end position="122"/>
    </location>
</feature>
<evidence type="ECO:0000313" key="3">
    <source>
        <dbReference type="EMBL" id="KAL3093255.1"/>
    </source>
</evidence>
<dbReference type="PANTHER" id="PTHR23128">
    <property type="entry name" value="SERPENTINE RECEPTOR, CLASS E (EPSILON)-RELATED"/>
    <property type="match status" value="1"/>
</dbReference>
<evidence type="ECO:0000256" key="2">
    <source>
        <dbReference type="SAM" id="Phobius"/>
    </source>
</evidence>
<comment type="caution">
    <text evidence="3">The sequence shown here is derived from an EMBL/GenBank/DDBJ whole genome shotgun (WGS) entry which is preliminary data.</text>
</comment>
<dbReference type="InterPro" id="IPR004151">
    <property type="entry name" value="7TM_GPCR_serpentine_rcpt_Sre"/>
</dbReference>
<evidence type="ECO:0008006" key="5">
    <source>
        <dbReference type="Google" id="ProtNLM"/>
    </source>
</evidence>
<dbReference type="Pfam" id="PF03125">
    <property type="entry name" value="Sre"/>
    <property type="match status" value="1"/>
</dbReference>
<keyword evidence="2" id="KW-0812">Transmembrane</keyword>
<feature type="transmembrane region" description="Helical" evidence="2">
    <location>
        <begin position="134"/>
        <end position="157"/>
    </location>
</feature>
<dbReference type="EMBL" id="JBICCN010000112">
    <property type="protein sequence ID" value="KAL3093255.1"/>
    <property type="molecule type" value="Genomic_DNA"/>
</dbReference>
<name>A0ABD2JRI3_HETSC</name>
<feature type="transmembrane region" description="Helical" evidence="2">
    <location>
        <begin position="72"/>
        <end position="96"/>
    </location>
</feature>